<evidence type="ECO:0000313" key="4">
    <source>
        <dbReference type="Proteomes" id="UP000005104"/>
    </source>
</evidence>
<keyword evidence="4" id="KW-1185">Reference proteome</keyword>
<dbReference type="HOGENOM" id="CLU_638939_0_0_9"/>
<sequence>MRNLWAFSFLLFCFLMLTFSMNTLKETPLRESKDTKQNEAPLPTNGMEATPEVYYPDYRDGLSANLKDNNPVLVNILEGLKEESAGVAGWLVGFANDEKVVFYNHAYMLAYSFTDRRFLSAIDLLSLDAGHIQGSIVTNFSFSPSGDYVIINNGQSENDPIWKAKMYLADVRNGSVIEIGSADYFKILNSWSSNSQFFVFADRDGTNVNVYDVLNRTQNSVKLEQGQVKGILVTGKGDIVLETNSIFLLASDSGYRFKDLDIKGNILTARGLDIVYYSDEKVQKYSIDSGENTVLKGMPAGLELRGVTKGQAIFTTKSGSTTMVYNVVDNNLYKYDYTYESSPGLLNWSFSPDSKHCVVLDGDSYRVIDERGNEERAQVDENRVNYRCEWVNNTTFVEVVIQGETNVSADFAIAVYDVKAKQRKILYEQ</sequence>
<dbReference type="EMBL" id="CM001441">
    <property type="protein sequence ID" value="EHQ91165.1"/>
    <property type="molecule type" value="Genomic_DNA"/>
</dbReference>
<protein>
    <recommendedName>
        <fullName evidence="5">Periplasmic component of the Tol biopolymer transport system</fullName>
    </recommendedName>
</protein>
<evidence type="ECO:0000313" key="3">
    <source>
        <dbReference type="EMBL" id="EHQ91165.1"/>
    </source>
</evidence>
<proteinExistence type="predicted"/>
<evidence type="ECO:0000256" key="2">
    <source>
        <dbReference type="SAM" id="SignalP"/>
    </source>
</evidence>
<feature type="region of interest" description="Disordered" evidence="1">
    <location>
        <begin position="29"/>
        <end position="50"/>
    </location>
</feature>
<feature type="chain" id="PRO_5038892290" description="Periplasmic component of the Tol biopolymer transport system" evidence="2">
    <location>
        <begin position="26"/>
        <end position="429"/>
    </location>
</feature>
<accession>H5XXF9</accession>
<dbReference type="AlphaFoldDB" id="H5XXF9"/>
<keyword evidence="2" id="KW-0732">Signal</keyword>
<dbReference type="SUPFAM" id="SSF82171">
    <property type="entry name" value="DPP6 N-terminal domain-like"/>
    <property type="match status" value="1"/>
</dbReference>
<gene>
    <name evidence="3" type="ORF">DesyoDRAFT_4206</name>
</gene>
<dbReference type="STRING" id="768710.DesyoDRAFT_4206"/>
<name>H5XXF9_9FIRM</name>
<dbReference type="eggNOG" id="ENOG5033M9G">
    <property type="taxonomic scope" value="Bacteria"/>
</dbReference>
<evidence type="ECO:0000256" key="1">
    <source>
        <dbReference type="SAM" id="MobiDB-lite"/>
    </source>
</evidence>
<dbReference type="Proteomes" id="UP000005104">
    <property type="component" value="Chromosome"/>
</dbReference>
<reference evidence="3 4" key="1">
    <citation type="submission" date="2011-11" db="EMBL/GenBank/DDBJ databases">
        <title>The Noncontiguous Finished genome of Desulfosporosinus youngiae DSM 17734.</title>
        <authorList>
            <consortium name="US DOE Joint Genome Institute (JGI-PGF)"/>
            <person name="Lucas S."/>
            <person name="Han J."/>
            <person name="Lapidus A."/>
            <person name="Cheng J.-F."/>
            <person name="Goodwin L."/>
            <person name="Pitluck S."/>
            <person name="Peters L."/>
            <person name="Ovchinnikova G."/>
            <person name="Lu M."/>
            <person name="Land M.L."/>
            <person name="Hauser L."/>
            <person name="Pester M."/>
            <person name="Spring S."/>
            <person name="Ollivier B."/>
            <person name="Rattei T."/>
            <person name="Klenk H.-P."/>
            <person name="Wagner M."/>
            <person name="Loy A."/>
            <person name="Woyke T.J."/>
        </authorList>
    </citation>
    <scope>NUCLEOTIDE SEQUENCE [LARGE SCALE GENOMIC DNA]</scope>
    <source>
        <strain evidence="3 4">DSM 17734</strain>
    </source>
</reference>
<organism evidence="3 4">
    <name type="scientific">Desulfosporosinus youngiae DSM 17734</name>
    <dbReference type="NCBI Taxonomy" id="768710"/>
    <lineage>
        <taxon>Bacteria</taxon>
        <taxon>Bacillati</taxon>
        <taxon>Bacillota</taxon>
        <taxon>Clostridia</taxon>
        <taxon>Eubacteriales</taxon>
        <taxon>Desulfitobacteriaceae</taxon>
        <taxon>Desulfosporosinus</taxon>
    </lineage>
</organism>
<feature type="signal peptide" evidence="2">
    <location>
        <begin position="1"/>
        <end position="25"/>
    </location>
</feature>
<evidence type="ECO:0008006" key="5">
    <source>
        <dbReference type="Google" id="ProtNLM"/>
    </source>
</evidence>